<proteinExistence type="predicted"/>
<reference evidence="3" key="1">
    <citation type="submission" date="2022-11" db="UniProtKB">
        <authorList>
            <consortium name="WormBaseParasite"/>
        </authorList>
    </citation>
    <scope>IDENTIFICATION</scope>
</reference>
<feature type="chain" id="PRO_5037687135" evidence="1">
    <location>
        <begin position="17"/>
        <end position="200"/>
    </location>
</feature>
<feature type="signal peptide" evidence="1">
    <location>
        <begin position="1"/>
        <end position="16"/>
    </location>
</feature>
<accession>A0A914Q8Y0</accession>
<sequence length="200" mass="22977">MLLIFLLLLNTAVAAAKVKYICTSNHTIEITSDTVVFFESPNFPRHMTAVEINQCYLNFTKTLPPEKHTKFVIVISNLICHGRCKMLYDYIPNVSSYFFRLKDQFDLAGYEAFQGFAYFDDWGDDCPLESVSRINPFQFTDLSEVIVIRSTFNPKKPRIQPCLWQFKAPVNFGFKIVITSLNVSDSTVFKVVNNQDTIIT</sequence>
<dbReference type="Proteomes" id="UP000887578">
    <property type="component" value="Unplaced"/>
</dbReference>
<dbReference type="WBParaSite" id="PDA_v2.g28027.t1">
    <property type="protein sequence ID" value="PDA_v2.g28027.t1"/>
    <property type="gene ID" value="PDA_v2.g28027"/>
</dbReference>
<keyword evidence="1" id="KW-0732">Signal</keyword>
<evidence type="ECO:0000313" key="3">
    <source>
        <dbReference type="WBParaSite" id="PDA_v2.g28027.t1"/>
    </source>
</evidence>
<protein>
    <submittedName>
        <fullName evidence="3">Uncharacterized protein</fullName>
    </submittedName>
</protein>
<dbReference type="AlphaFoldDB" id="A0A914Q8Y0"/>
<evidence type="ECO:0000256" key="1">
    <source>
        <dbReference type="SAM" id="SignalP"/>
    </source>
</evidence>
<evidence type="ECO:0000313" key="2">
    <source>
        <dbReference type="Proteomes" id="UP000887578"/>
    </source>
</evidence>
<organism evidence="2 3">
    <name type="scientific">Panagrolaimus davidi</name>
    <dbReference type="NCBI Taxonomy" id="227884"/>
    <lineage>
        <taxon>Eukaryota</taxon>
        <taxon>Metazoa</taxon>
        <taxon>Ecdysozoa</taxon>
        <taxon>Nematoda</taxon>
        <taxon>Chromadorea</taxon>
        <taxon>Rhabditida</taxon>
        <taxon>Tylenchina</taxon>
        <taxon>Panagrolaimomorpha</taxon>
        <taxon>Panagrolaimoidea</taxon>
        <taxon>Panagrolaimidae</taxon>
        <taxon>Panagrolaimus</taxon>
    </lineage>
</organism>
<name>A0A914Q8Y0_9BILA</name>
<keyword evidence="2" id="KW-1185">Reference proteome</keyword>